<gene>
    <name evidence="2" type="ORF">E6C48_00220</name>
</gene>
<organism evidence="2 3">
    <name type="scientific">Ollibium composti</name>
    <dbReference type="NCBI Taxonomy" id="2675109"/>
    <lineage>
        <taxon>Bacteria</taxon>
        <taxon>Pseudomonadati</taxon>
        <taxon>Pseudomonadota</taxon>
        <taxon>Alphaproteobacteria</taxon>
        <taxon>Hyphomicrobiales</taxon>
        <taxon>Phyllobacteriaceae</taxon>
        <taxon>Ollibium</taxon>
    </lineage>
</organism>
<evidence type="ECO:0000313" key="3">
    <source>
        <dbReference type="Proteomes" id="UP000306441"/>
    </source>
</evidence>
<name>A0ABY2QC21_9HYPH</name>
<comment type="caution">
    <text evidence="2">The sequence shown here is derived from an EMBL/GenBank/DDBJ whole genome shotgun (WGS) entry which is preliminary data.</text>
</comment>
<dbReference type="Proteomes" id="UP000306441">
    <property type="component" value="Unassembled WGS sequence"/>
</dbReference>
<reference evidence="2 3" key="1">
    <citation type="submission" date="2019-04" db="EMBL/GenBank/DDBJ databases">
        <title>Mesorhizobium composti sp. nov., isolated from compost.</title>
        <authorList>
            <person name="Lin S.-Y."/>
            <person name="Hameed A."/>
            <person name="Hsieh Y.-T."/>
            <person name="Young C.-C."/>
        </authorList>
    </citation>
    <scope>NUCLEOTIDE SEQUENCE [LARGE SCALE GENOMIC DNA]</scope>
    <source>
        <strain evidence="2 3">CC-YTH430</strain>
    </source>
</reference>
<protein>
    <submittedName>
        <fullName evidence="2">NYN domain-containing protein</fullName>
    </submittedName>
</protein>
<dbReference type="EMBL" id="SSNY01000001">
    <property type="protein sequence ID" value="THF59524.1"/>
    <property type="molecule type" value="Genomic_DNA"/>
</dbReference>
<sequence length="246" mass="26323">MQILALLIDGENISAKLLPELEQHIVGLGEPVVKCVFGDFTENRLSDWVGAARDHGLELVFQVSGGKGKNSTDIALTIRAMELLHANLVEGFCLVSNDRDFLPLTTKLRQRGKKIYGFGDARIDGALRKNFTQFFLLGTAPSKPAVAPLAKTTDAAKPTGTAKAGTPLPSKVVDLLRDLSGADPVGSIHLSVLAATMRREVPDLAAQICGKGKFLKNLKQTGQIEQVGKGGSVRVRLRHGHRAATA</sequence>
<dbReference type="Pfam" id="PF01936">
    <property type="entry name" value="NYN"/>
    <property type="match status" value="1"/>
</dbReference>
<dbReference type="InterPro" id="IPR021139">
    <property type="entry name" value="NYN"/>
</dbReference>
<dbReference type="CDD" id="cd11297">
    <property type="entry name" value="PIN_LabA-like_N_1"/>
    <property type="match status" value="1"/>
</dbReference>
<feature type="domain" description="NYN" evidence="1">
    <location>
        <begin position="4"/>
        <end position="135"/>
    </location>
</feature>
<dbReference type="Gene3D" id="3.40.50.1010">
    <property type="entry name" value="5'-nuclease"/>
    <property type="match status" value="1"/>
</dbReference>
<proteinExistence type="predicted"/>
<dbReference type="PANTHER" id="PTHR35811:SF1">
    <property type="entry name" value="HTH OST-TYPE DOMAIN-CONTAINING PROTEIN"/>
    <property type="match status" value="1"/>
</dbReference>
<keyword evidence="3" id="KW-1185">Reference proteome</keyword>
<accession>A0ABY2QC21</accession>
<dbReference type="PANTHER" id="PTHR35811">
    <property type="entry name" value="SLR1870 PROTEIN"/>
    <property type="match status" value="1"/>
</dbReference>
<evidence type="ECO:0000313" key="2">
    <source>
        <dbReference type="EMBL" id="THF59524.1"/>
    </source>
</evidence>
<dbReference type="RefSeq" id="WP_136352782.1">
    <property type="nucleotide sequence ID" value="NZ_SSNY01000001.1"/>
</dbReference>
<evidence type="ECO:0000259" key="1">
    <source>
        <dbReference type="Pfam" id="PF01936"/>
    </source>
</evidence>